<dbReference type="PANTHER" id="PTHR34315">
    <property type="match status" value="1"/>
</dbReference>
<evidence type="ECO:0000313" key="3">
    <source>
        <dbReference type="Proteomes" id="UP000186513"/>
    </source>
</evidence>
<reference evidence="2 3" key="1">
    <citation type="submission" date="2016-11" db="EMBL/GenBank/DDBJ databases">
        <authorList>
            <person name="Jaros S."/>
            <person name="Januszkiewicz K."/>
            <person name="Wedrychowicz H."/>
        </authorList>
    </citation>
    <scope>NUCLEOTIDE SEQUENCE [LARGE SCALE GENOMIC DNA]</scope>
    <source>
        <strain evidence="2 3">DSM 18899</strain>
    </source>
</reference>
<feature type="compositionally biased region" description="Low complexity" evidence="1">
    <location>
        <begin position="48"/>
        <end position="70"/>
    </location>
</feature>
<protein>
    <submittedName>
        <fullName evidence="2">Uncharacterized protein</fullName>
    </submittedName>
</protein>
<sequence length="284" mass="29409">MQEQDQGLHIDLARLLHSTAGRRQALRWMAVASMAPLPLLGCDGGATSSGNNSGSTGSVSDGGSSGTSGSCAVIPEETAGPYPGDGSNSNGNGIVNALQLSGIVRRDIRSSVGGASGVAEGVPLTITLKLRNNTNSCANLAGFAVYLWHCTREGLYSMYSSSVLNENFLRGVQESDANGELSFDTIFPGCYDGRMPHVHFEIYPSLAQASSAANQIKTSQLTFPLASINEAYTASGYASSVSNLGRISFASDNVFSDGTSLQMCTVSGNANQGYVATLELAIAA</sequence>
<dbReference type="AlphaFoldDB" id="A0A1K2HJ30"/>
<proteinExistence type="predicted"/>
<accession>A0A1K2HJ30</accession>
<gene>
    <name evidence="2" type="ORF">SAMN02745887_01987</name>
</gene>
<dbReference type="SUPFAM" id="SSF49482">
    <property type="entry name" value="Aromatic compound dioxygenase"/>
    <property type="match status" value="1"/>
</dbReference>
<keyword evidence="3" id="KW-1185">Reference proteome</keyword>
<dbReference type="Proteomes" id="UP000186513">
    <property type="component" value="Unassembled WGS sequence"/>
</dbReference>
<evidence type="ECO:0000256" key="1">
    <source>
        <dbReference type="SAM" id="MobiDB-lite"/>
    </source>
</evidence>
<name>A0A1K2HJ30_9NEIS</name>
<evidence type="ECO:0000313" key="2">
    <source>
        <dbReference type="EMBL" id="SFZ76513.1"/>
    </source>
</evidence>
<dbReference type="EMBL" id="FPKR01000007">
    <property type="protein sequence ID" value="SFZ76513.1"/>
    <property type="molecule type" value="Genomic_DNA"/>
</dbReference>
<dbReference type="STRING" id="1121279.SAMN02745887_01987"/>
<dbReference type="RefSeq" id="WP_072428498.1">
    <property type="nucleotide sequence ID" value="NZ_FPKR01000007.1"/>
</dbReference>
<feature type="region of interest" description="Disordered" evidence="1">
    <location>
        <begin position="48"/>
        <end position="90"/>
    </location>
</feature>
<organism evidence="2 3">
    <name type="scientific">Chitinimonas taiwanensis DSM 18899</name>
    <dbReference type="NCBI Taxonomy" id="1121279"/>
    <lineage>
        <taxon>Bacteria</taxon>
        <taxon>Pseudomonadati</taxon>
        <taxon>Pseudomonadota</taxon>
        <taxon>Betaproteobacteria</taxon>
        <taxon>Neisseriales</taxon>
        <taxon>Chitinibacteraceae</taxon>
        <taxon>Chitinimonas</taxon>
    </lineage>
</organism>
<dbReference type="GO" id="GO:0016702">
    <property type="term" value="F:oxidoreductase activity, acting on single donors with incorporation of molecular oxygen, incorporation of two atoms of oxygen"/>
    <property type="evidence" value="ECO:0007669"/>
    <property type="project" value="InterPro"/>
</dbReference>
<dbReference type="GO" id="GO:0005506">
    <property type="term" value="F:iron ion binding"/>
    <property type="evidence" value="ECO:0007669"/>
    <property type="project" value="InterPro"/>
</dbReference>
<dbReference type="InterPro" id="IPR015889">
    <property type="entry name" value="Intradiol_dOase_core"/>
</dbReference>
<dbReference type="Gene3D" id="2.60.130.10">
    <property type="entry name" value="Aromatic compound dioxygenase"/>
    <property type="match status" value="1"/>
</dbReference>
<dbReference type="PANTHER" id="PTHR34315:SF1">
    <property type="entry name" value="INTRADIOL RING-CLEAVAGE DIOXYGENASES DOMAIN-CONTAINING PROTEIN-RELATED"/>
    <property type="match status" value="1"/>
</dbReference>
<dbReference type="OrthoDB" id="9805815at2"/>